<evidence type="ECO:0000313" key="8">
    <source>
        <dbReference type="EMBL" id="PON45020.1"/>
    </source>
</evidence>
<dbReference type="InterPro" id="IPR036879">
    <property type="entry name" value="TF_MADSbox_sf"/>
</dbReference>
<name>A0A2P5B888_TREOI</name>
<keyword evidence="4" id="KW-0804">Transcription</keyword>
<proteinExistence type="predicted"/>
<keyword evidence="5" id="KW-0539">Nucleus</keyword>
<evidence type="ECO:0000256" key="6">
    <source>
        <dbReference type="SAM" id="MobiDB-lite"/>
    </source>
</evidence>
<dbReference type="Proteomes" id="UP000237000">
    <property type="component" value="Unassembled WGS sequence"/>
</dbReference>
<dbReference type="PROSITE" id="PS50066">
    <property type="entry name" value="MADS_BOX_2"/>
    <property type="match status" value="1"/>
</dbReference>
<dbReference type="SMART" id="SM00432">
    <property type="entry name" value="MADS"/>
    <property type="match status" value="1"/>
</dbReference>
<dbReference type="EMBL" id="JXTC01000581">
    <property type="protein sequence ID" value="PON45020.1"/>
    <property type="molecule type" value="Genomic_DNA"/>
</dbReference>
<dbReference type="InParanoid" id="A0A2P5B888"/>
<feature type="domain" description="MADS-box" evidence="7">
    <location>
        <begin position="21"/>
        <end position="63"/>
    </location>
</feature>
<comment type="caution">
    <text evidence="8">The sequence shown here is derived from an EMBL/GenBank/DDBJ whole genome shotgun (WGS) entry which is preliminary data.</text>
</comment>
<protein>
    <submittedName>
        <fullName evidence="8">MADS-box transcription factor</fullName>
    </submittedName>
</protein>
<dbReference type="Pfam" id="PF00319">
    <property type="entry name" value="SRF-TF"/>
    <property type="match status" value="1"/>
</dbReference>
<evidence type="ECO:0000256" key="3">
    <source>
        <dbReference type="ARBA" id="ARBA00023125"/>
    </source>
</evidence>
<keyword evidence="2" id="KW-0805">Transcription regulation</keyword>
<evidence type="ECO:0000256" key="1">
    <source>
        <dbReference type="ARBA" id="ARBA00004123"/>
    </source>
</evidence>
<comment type="subcellular location">
    <subcellularLocation>
        <location evidence="1">Nucleus</location>
    </subcellularLocation>
</comment>
<gene>
    <name evidence="8" type="ORF">TorRG33x02_329780</name>
</gene>
<dbReference type="InterPro" id="IPR002100">
    <property type="entry name" value="TF_MADSbox"/>
</dbReference>
<dbReference type="Gene3D" id="3.40.1810.10">
    <property type="entry name" value="Transcription factor, MADS-box"/>
    <property type="match status" value="1"/>
</dbReference>
<dbReference type="OrthoDB" id="10402629at2759"/>
<evidence type="ECO:0000256" key="5">
    <source>
        <dbReference type="ARBA" id="ARBA00023242"/>
    </source>
</evidence>
<dbReference type="PANTHER" id="PTHR11945">
    <property type="entry name" value="MADS BOX PROTEIN"/>
    <property type="match status" value="1"/>
</dbReference>
<keyword evidence="9" id="KW-1185">Reference proteome</keyword>
<organism evidence="8 9">
    <name type="scientific">Trema orientale</name>
    <name type="common">Charcoal tree</name>
    <name type="synonym">Celtis orientalis</name>
    <dbReference type="NCBI Taxonomy" id="63057"/>
    <lineage>
        <taxon>Eukaryota</taxon>
        <taxon>Viridiplantae</taxon>
        <taxon>Streptophyta</taxon>
        <taxon>Embryophyta</taxon>
        <taxon>Tracheophyta</taxon>
        <taxon>Spermatophyta</taxon>
        <taxon>Magnoliopsida</taxon>
        <taxon>eudicotyledons</taxon>
        <taxon>Gunneridae</taxon>
        <taxon>Pentapetalae</taxon>
        <taxon>rosids</taxon>
        <taxon>fabids</taxon>
        <taxon>Rosales</taxon>
        <taxon>Cannabaceae</taxon>
        <taxon>Trema</taxon>
    </lineage>
</organism>
<dbReference type="PANTHER" id="PTHR11945:SF782">
    <property type="entry name" value="OS11G0229900 PROTEIN"/>
    <property type="match status" value="1"/>
</dbReference>
<sequence length="346" mass="38306">MAKRSLEDREQVPRQPSNVFVSFSKRRRGLFQKAAELCSKCDAQIAIVVLSPTGNPFAFGHSSVDEVLSHYLCQTTIIPSLLTDEHKQQKQRIEGLKHSLKLQGQISQNRGNTNIDDLVDEHDQDQENYKGVTDLRAWIEKECEERQSVQELEFLKQKLLVLLDKVAKRLETAPYSTTATNEIGIGDSSGGGGGDNHKNELMEDDEAHMMSIIDQNSQDFAFNGCGGLINVGPVGCSDGEGVFDDLDYAALMNLCYNPPDDDMPNTNYYSSPNDMSYPENNYGTTLDYHPPNDMSYSGAVGFTGNHILGLGDAGICLSSDQFTCSNQLHPLNDTLYGAADFFWPVQ</sequence>
<dbReference type="STRING" id="63057.A0A2P5B888"/>
<evidence type="ECO:0000256" key="2">
    <source>
        <dbReference type="ARBA" id="ARBA00023015"/>
    </source>
</evidence>
<evidence type="ECO:0000313" key="9">
    <source>
        <dbReference type="Proteomes" id="UP000237000"/>
    </source>
</evidence>
<accession>A0A2P5B888</accession>
<dbReference type="SUPFAM" id="SSF55455">
    <property type="entry name" value="SRF-like"/>
    <property type="match status" value="1"/>
</dbReference>
<dbReference type="AlphaFoldDB" id="A0A2P5B888"/>
<feature type="region of interest" description="Disordered" evidence="6">
    <location>
        <begin position="181"/>
        <end position="200"/>
    </location>
</feature>
<keyword evidence="3" id="KW-0238">DNA-binding</keyword>
<dbReference type="GO" id="GO:0046983">
    <property type="term" value="F:protein dimerization activity"/>
    <property type="evidence" value="ECO:0007669"/>
    <property type="project" value="InterPro"/>
</dbReference>
<evidence type="ECO:0000259" key="7">
    <source>
        <dbReference type="PROSITE" id="PS50066"/>
    </source>
</evidence>
<reference evidence="9" key="1">
    <citation type="submission" date="2016-06" db="EMBL/GenBank/DDBJ databases">
        <title>Parallel loss of symbiosis genes in relatives of nitrogen-fixing non-legume Parasponia.</title>
        <authorList>
            <person name="Van Velzen R."/>
            <person name="Holmer R."/>
            <person name="Bu F."/>
            <person name="Rutten L."/>
            <person name="Van Zeijl A."/>
            <person name="Liu W."/>
            <person name="Santuari L."/>
            <person name="Cao Q."/>
            <person name="Sharma T."/>
            <person name="Shen D."/>
            <person name="Roswanjaya Y."/>
            <person name="Wardhani T."/>
            <person name="Kalhor M.S."/>
            <person name="Jansen J."/>
            <person name="Van den Hoogen J."/>
            <person name="Gungor B."/>
            <person name="Hartog M."/>
            <person name="Hontelez J."/>
            <person name="Verver J."/>
            <person name="Yang W.-C."/>
            <person name="Schijlen E."/>
            <person name="Repin R."/>
            <person name="Schilthuizen M."/>
            <person name="Schranz E."/>
            <person name="Heidstra R."/>
            <person name="Miyata K."/>
            <person name="Fedorova E."/>
            <person name="Kohlen W."/>
            <person name="Bisseling T."/>
            <person name="Smit S."/>
            <person name="Geurts R."/>
        </authorList>
    </citation>
    <scope>NUCLEOTIDE SEQUENCE [LARGE SCALE GENOMIC DNA]</scope>
    <source>
        <strain evidence="9">cv. RG33-2</strain>
    </source>
</reference>
<dbReference type="GO" id="GO:0000978">
    <property type="term" value="F:RNA polymerase II cis-regulatory region sequence-specific DNA binding"/>
    <property type="evidence" value="ECO:0007669"/>
    <property type="project" value="TreeGrafter"/>
</dbReference>
<evidence type="ECO:0000256" key="4">
    <source>
        <dbReference type="ARBA" id="ARBA00023163"/>
    </source>
</evidence>
<dbReference type="PRINTS" id="PR00404">
    <property type="entry name" value="MADSDOMAIN"/>
</dbReference>
<dbReference type="GO" id="GO:0005634">
    <property type="term" value="C:nucleus"/>
    <property type="evidence" value="ECO:0007669"/>
    <property type="project" value="UniProtKB-SubCell"/>
</dbReference>
<dbReference type="GO" id="GO:0000981">
    <property type="term" value="F:DNA-binding transcription factor activity, RNA polymerase II-specific"/>
    <property type="evidence" value="ECO:0007669"/>
    <property type="project" value="TreeGrafter"/>
</dbReference>